<keyword evidence="2" id="KW-1133">Transmembrane helix</keyword>
<dbReference type="GO" id="GO:0009249">
    <property type="term" value="P:protein lipoylation"/>
    <property type="evidence" value="ECO:0007669"/>
    <property type="project" value="TreeGrafter"/>
</dbReference>
<organism evidence="3 4">
    <name type="scientific">Cryptococcus deuterogattii Ram5</name>
    <dbReference type="NCBI Taxonomy" id="1296110"/>
    <lineage>
        <taxon>Eukaryota</taxon>
        <taxon>Fungi</taxon>
        <taxon>Dikarya</taxon>
        <taxon>Basidiomycota</taxon>
        <taxon>Agaricomycotina</taxon>
        <taxon>Tremellomycetes</taxon>
        <taxon>Tremellales</taxon>
        <taxon>Cryptococcaceae</taxon>
        <taxon>Cryptococcus</taxon>
        <taxon>Cryptococcus gattii species complex</taxon>
    </lineage>
</organism>
<dbReference type="GO" id="GO:0033819">
    <property type="term" value="F:lipoyl(octanoyl) transferase activity"/>
    <property type="evidence" value="ECO:0007669"/>
    <property type="project" value="TreeGrafter"/>
</dbReference>
<dbReference type="Proteomes" id="UP000053392">
    <property type="component" value="Unassembled WGS sequence"/>
</dbReference>
<keyword evidence="4" id="KW-1185">Reference proteome</keyword>
<dbReference type="Gene3D" id="3.30.930.10">
    <property type="entry name" value="Bira Bifunctional Protein, Domain 2"/>
    <property type="match status" value="2"/>
</dbReference>
<reference evidence="3 4" key="1">
    <citation type="submission" date="2015-01" db="EMBL/GenBank/DDBJ databases">
        <title>The Genome Sequence of Cryptococcus gattii Ram5.</title>
        <authorList>
            <consortium name="The Broad Institute Genomics Platform"/>
            <person name="Cuomo C."/>
            <person name="Litvintseva A."/>
            <person name="Chen Y."/>
            <person name="Heitman J."/>
            <person name="Sun S."/>
            <person name="Springer D."/>
            <person name="Dromer F."/>
            <person name="Young S."/>
            <person name="Zeng Q."/>
            <person name="Gargeya S."/>
            <person name="Abouelleil A."/>
            <person name="Alvarado L."/>
            <person name="Chapman S.B."/>
            <person name="Gainer-Dewar J."/>
            <person name="Goldberg J."/>
            <person name="Griggs A."/>
            <person name="Gujja S."/>
            <person name="Hansen M."/>
            <person name="Howarth C."/>
            <person name="Imamovic A."/>
            <person name="Larimer J."/>
            <person name="Murphy C."/>
            <person name="Naylor J."/>
            <person name="Pearson M."/>
            <person name="Priest M."/>
            <person name="Roberts A."/>
            <person name="Saif S."/>
            <person name="Shea T."/>
            <person name="Sykes S."/>
            <person name="Wortman J."/>
            <person name="Nusbaum C."/>
            <person name="Birren B."/>
        </authorList>
    </citation>
    <scope>NUCLEOTIDE SEQUENCE [LARGE SCALE GENOMIC DNA]</scope>
    <source>
        <strain evidence="3 4">Ram5</strain>
    </source>
</reference>
<dbReference type="SUPFAM" id="SSF55681">
    <property type="entry name" value="Class II aaRS and biotin synthetases"/>
    <property type="match status" value="1"/>
</dbReference>
<evidence type="ECO:0000256" key="1">
    <source>
        <dbReference type="SAM" id="MobiDB-lite"/>
    </source>
</evidence>
<evidence type="ECO:0000313" key="3">
    <source>
        <dbReference type="EMBL" id="KIR41798.1"/>
    </source>
</evidence>
<dbReference type="PANTHER" id="PTHR10993:SF7">
    <property type="entry name" value="LIPOYLTRANSFERASE 2, MITOCHONDRIAL-RELATED"/>
    <property type="match status" value="1"/>
</dbReference>
<evidence type="ECO:0000313" key="4">
    <source>
        <dbReference type="Proteomes" id="UP000053392"/>
    </source>
</evidence>
<dbReference type="OrthoDB" id="19908at2759"/>
<feature type="transmembrane region" description="Helical" evidence="2">
    <location>
        <begin position="25"/>
        <end position="47"/>
    </location>
</feature>
<gene>
    <name evidence="3" type="ORF">I313_01958</name>
</gene>
<sequence length="380" mass="41488">MDNFEVDKLKKALTLYGMASTDCTWMLTAAVLFIPTLASGAILELVFRWVNLSAILFDGVSNFNMSMPLIHRNIPLHIPSDALARLFSNNARNLSLGPASCPTASSSVSASSSLPPLRYHIFKEPLPYPVGLKLQNDIIDRRLAAKSKDLIGSKGLGDVVLLLEHTPTYTTGRRDNTPNPNELHPEEKKVQNVGASFYITKRGGQTPTRCYVEFLQAMLSNYIRDISALDDILAPHPDGHVGVFSSPTEKVASIGIHLRHRITSHGFAMNITHEPIAWFDLVMACGLADVRAISLHDLITRGAMQDGIIAPRLPSVQDVARSIMPKFGEMFGREIKALNSLDSGEAGEIWGLVQAAEQGAREKNDKCGGWPSGPVLSQRA</sequence>
<dbReference type="AlphaFoldDB" id="A0A0D0U0R5"/>
<dbReference type="HOGENOM" id="CLU_035168_1_2_1"/>
<keyword evidence="3" id="KW-0808">Transferase</keyword>
<dbReference type="EMBL" id="KN847899">
    <property type="protein sequence ID" value="KIR41798.1"/>
    <property type="molecule type" value="Genomic_DNA"/>
</dbReference>
<dbReference type="PANTHER" id="PTHR10993">
    <property type="entry name" value="OCTANOYLTRANSFERASE"/>
    <property type="match status" value="1"/>
</dbReference>
<proteinExistence type="predicted"/>
<accession>A0A0D0U0R5</accession>
<name>A0A0D0U0R5_9TREE</name>
<evidence type="ECO:0000256" key="2">
    <source>
        <dbReference type="SAM" id="Phobius"/>
    </source>
</evidence>
<keyword evidence="2" id="KW-0812">Transmembrane</keyword>
<protein>
    <submittedName>
        <fullName evidence="3">Lipoyl(Octanoyl) transferase</fullName>
    </submittedName>
</protein>
<dbReference type="InterPro" id="IPR045864">
    <property type="entry name" value="aa-tRNA-synth_II/BPL/LPL"/>
</dbReference>
<keyword evidence="2" id="KW-0472">Membrane</keyword>
<feature type="region of interest" description="Disordered" evidence="1">
    <location>
        <begin position="361"/>
        <end position="380"/>
    </location>
</feature>